<name>A0A917V5W6_9NOCA</name>
<evidence type="ECO:0000313" key="3">
    <source>
        <dbReference type="Proteomes" id="UP000612956"/>
    </source>
</evidence>
<sequence>MPPTVASPPAAPGQPSGPTTKPAGNGTIEVTTVTLGGSPVPGVSVRLSLQRPCDPATHDIPLGETSEVKRLDGVTNMQGKVSFTAETGCYYLGMTAPPGTSPVPEGMHTIFLVNPGDTATGKLRFNDVQPQVGVCDEATIETELGVNPSPVATIDKCDGKWAVIRWDTPGDNQRLVTRVPGRWQTYTIFPHDICWSAAEREGVPPALRTYFSNC</sequence>
<accession>A0A917V5W6</accession>
<gene>
    <name evidence="2" type="ORF">GCM10011591_11860</name>
</gene>
<evidence type="ECO:0000256" key="1">
    <source>
        <dbReference type="SAM" id="MobiDB-lite"/>
    </source>
</evidence>
<dbReference type="AlphaFoldDB" id="A0A917V5W6"/>
<dbReference type="EMBL" id="BMMW01000001">
    <property type="protein sequence ID" value="GGK41994.1"/>
    <property type="molecule type" value="Genomic_DNA"/>
</dbReference>
<evidence type="ECO:0000313" key="2">
    <source>
        <dbReference type="EMBL" id="GGK41994.1"/>
    </source>
</evidence>
<keyword evidence="3" id="KW-1185">Reference proteome</keyword>
<protein>
    <submittedName>
        <fullName evidence="2">Uncharacterized protein</fullName>
    </submittedName>
</protein>
<dbReference type="Proteomes" id="UP000612956">
    <property type="component" value="Unassembled WGS sequence"/>
</dbReference>
<organism evidence="2 3">
    <name type="scientific">Nocardia camponoti</name>
    <dbReference type="NCBI Taxonomy" id="1616106"/>
    <lineage>
        <taxon>Bacteria</taxon>
        <taxon>Bacillati</taxon>
        <taxon>Actinomycetota</taxon>
        <taxon>Actinomycetes</taxon>
        <taxon>Mycobacteriales</taxon>
        <taxon>Nocardiaceae</taxon>
        <taxon>Nocardia</taxon>
    </lineage>
</organism>
<reference evidence="2" key="2">
    <citation type="submission" date="2020-09" db="EMBL/GenBank/DDBJ databases">
        <authorList>
            <person name="Sun Q."/>
            <person name="Zhou Y."/>
        </authorList>
    </citation>
    <scope>NUCLEOTIDE SEQUENCE</scope>
    <source>
        <strain evidence="2">CGMCC 4.7278</strain>
    </source>
</reference>
<proteinExistence type="predicted"/>
<feature type="region of interest" description="Disordered" evidence="1">
    <location>
        <begin position="1"/>
        <end position="26"/>
    </location>
</feature>
<feature type="compositionally biased region" description="Pro residues" evidence="1">
    <location>
        <begin position="1"/>
        <end position="12"/>
    </location>
</feature>
<comment type="caution">
    <text evidence="2">The sequence shown here is derived from an EMBL/GenBank/DDBJ whole genome shotgun (WGS) entry which is preliminary data.</text>
</comment>
<reference evidence="2" key="1">
    <citation type="journal article" date="2014" name="Int. J. Syst. Evol. Microbiol.">
        <title>Complete genome sequence of Corynebacterium casei LMG S-19264T (=DSM 44701T), isolated from a smear-ripened cheese.</title>
        <authorList>
            <consortium name="US DOE Joint Genome Institute (JGI-PGF)"/>
            <person name="Walter F."/>
            <person name="Albersmeier A."/>
            <person name="Kalinowski J."/>
            <person name="Ruckert C."/>
        </authorList>
    </citation>
    <scope>NUCLEOTIDE SEQUENCE</scope>
    <source>
        <strain evidence="2">CGMCC 4.7278</strain>
    </source>
</reference>